<dbReference type="EMBL" id="LK052946">
    <property type="protein sequence ID" value="CDR45905.1"/>
    <property type="molecule type" value="Genomic_DNA"/>
</dbReference>
<organism evidence="1">
    <name type="scientific">Rhodotorula toruloides</name>
    <name type="common">Yeast</name>
    <name type="synonym">Rhodosporidium toruloides</name>
    <dbReference type="NCBI Taxonomy" id="5286"/>
    <lineage>
        <taxon>Eukaryota</taxon>
        <taxon>Fungi</taxon>
        <taxon>Dikarya</taxon>
        <taxon>Basidiomycota</taxon>
        <taxon>Pucciniomycotina</taxon>
        <taxon>Microbotryomycetes</taxon>
        <taxon>Sporidiobolales</taxon>
        <taxon>Sporidiobolaceae</taxon>
        <taxon>Rhodotorula</taxon>
    </lineage>
</organism>
<dbReference type="AlphaFoldDB" id="A0A061B7M3"/>
<reference evidence="1" key="1">
    <citation type="journal article" date="2014" name="Genome Announc.">
        <title>Draft genome sequence of Rhodosporidium toruloides CECT1137, an oleaginous yeast of biotechnological interest.</title>
        <authorList>
            <person name="Morin N."/>
            <person name="Calcas X."/>
            <person name="Devillers H."/>
            <person name="Durrens P."/>
            <person name="Sherman D.J."/>
            <person name="Nicaud J.-M."/>
            <person name="Neuveglise C."/>
        </authorList>
    </citation>
    <scope>NUCLEOTIDE SEQUENCE</scope>
    <source>
        <strain evidence="1">CECT1137</strain>
    </source>
</reference>
<sequence length="290" mass="33241">MFLHQRGRLTRAQFEEVLSRLSLSGFDKPDLRMAVEPLTEHAKEALFEQLKYLDESVPGHRLPPPMTVLAHAEIGGKYLELVHGVRNKIKSSERFREGALMRDFQQALPFTFFATLPLELMDALTREGTSARAGSYLRNATLLLREAIRSVYSRKTVLLVRLFHLDSSTFEAFTSWAKEFRESVGQRLPQAEEGGKIPLVYWQEVGDVVRADWKALEKAWEWVVEQFCELGRLPGDEELLKLHSHLPGSQRRLLTSHADMHSLSRISLRAARWYGTSQRAWAARMEGRGL</sequence>
<dbReference type="OrthoDB" id="10417068at2759"/>
<proteinExistence type="predicted"/>
<name>A0A061B7M3_RHOTO</name>
<protein>
    <submittedName>
        <fullName evidence="1">RHTO0S11e06194g1_1</fullName>
    </submittedName>
</protein>
<gene>
    <name evidence="1" type="ORF">RHTO0S_11e06194g</name>
</gene>
<evidence type="ECO:0000313" key="1">
    <source>
        <dbReference type="EMBL" id="CDR45905.1"/>
    </source>
</evidence>
<accession>A0A061B7M3</accession>